<dbReference type="Gene3D" id="3.40.50.970">
    <property type="match status" value="1"/>
</dbReference>
<dbReference type="AlphaFoldDB" id="K1SMK6"/>
<dbReference type="InterPro" id="IPR019790">
    <property type="entry name" value="Xul5P/Fru6P_PKetolase_CS"/>
</dbReference>
<dbReference type="InterPro" id="IPR018970">
    <property type="entry name" value="Xul5P/Fru6P_PKetolase_N"/>
</dbReference>
<dbReference type="GO" id="GO:0016832">
    <property type="term" value="F:aldehyde-lyase activity"/>
    <property type="evidence" value="ECO:0007669"/>
    <property type="project" value="InterPro"/>
</dbReference>
<evidence type="ECO:0000313" key="2">
    <source>
        <dbReference type="EMBL" id="EKC61887.1"/>
    </source>
</evidence>
<comment type="caution">
    <text evidence="2">The sequence shown here is derived from an EMBL/GenBank/DDBJ whole genome shotgun (WGS) entry which is preliminary data.</text>
</comment>
<dbReference type="InterPro" id="IPR029061">
    <property type="entry name" value="THDP-binding"/>
</dbReference>
<evidence type="ECO:0000259" key="1">
    <source>
        <dbReference type="Pfam" id="PF09364"/>
    </source>
</evidence>
<accession>K1SMK6</accession>
<dbReference type="SUPFAM" id="SSF52518">
    <property type="entry name" value="Thiamin diphosphate-binding fold (THDP-binding)"/>
    <property type="match status" value="1"/>
</dbReference>
<feature type="domain" description="Xylulose 5-phosphate/Fructose 6-phosphate phosphoketolase N-terminal" evidence="1">
    <location>
        <begin position="1"/>
        <end position="221"/>
    </location>
</feature>
<dbReference type="EMBL" id="AJWZ01005692">
    <property type="protein sequence ID" value="EKC61887.1"/>
    <property type="molecule type" value="Genomic_DNA"/>
</dbReference>
<sequence length="221" mass="24389">KIDAYWRASNYLAAGQLYLLDNPMLRRPLTRDDVKKKIVGHWGTVPGQNFVYVHLNRVIKKYDQDMILISGPGHGGNFFVANAYLDGTYSEVYPNISRDEEGMKKLFKQFSFPGGISSHVAPETPGSINEGGELGYSIAHAFGAVFDNPDLICAVTVGDGEAETGPLATSWQSNKFLNPVGDGAVLPILHLNGYKISNPTIFGRMTHEEMESFFRGCSWKP</sequence>
<feature type="non-terminal residue" evidence="2">
    <location>
        <position position="221"/>
    </location>
</feature>
<protein>
    <submittedName>
        <fullName evidence="2">Xylulose 5-phosphate/D-fructose 6-phosphate phosphoketolase</fullName>
    </submittedName>
</protein>
<dbReference type="InterPro" id="IPR005593">
    <property type="entry name" value="Xul5P/Fru6P_PKetolase"/>
</dbReference>
<dbReference type="GO" id="GO:0005975">
    <property type="term" value="P:carbohydrate metabolic process"/>
    <property type="evidence" value="ECO:0007669"/>
    <property type="project" value="InterPro"/>
</dbReference>
<feature type="non-terminal residue" evidence="2">
    <location>
        <position position="1"/>
    </location>
</feature>
<organism evidence="2">
    <name type="scientific">human gut metagenome</name>
    <dbReference type="NCBI Taxonomy" id="408170"/>
    <lineage>
        <taxon>unclassified sequences</taxon>
        <taxon>metagenomes</taxon>
        <taxon>organismal metagenomes</taxon>
    </lineage>
</organism>
<dbReference type="Pfam" id="PF09364">
    <property type="entry name" value="XFP_N"/>
    <property type="match status" value="1"/>
</dbReference>
<proteinExistence type="predicted"/>
<reference evidence="2" key="1">
    <citation type="journal article" date="2013" name="Environ. Microbiol.">
        <title>Microbiota from the distal guts of lean and obese adolescents exhibit partial functional redundancy besides clear differences in community structure.</title>
        <authorList>
            <person name="Ferrer M."/>
            <person name="Ruiz A."/>
            <person name="Lanza F."/>
            <person name="Haange S.B."/>
            <person name="Oberbach A."/>
            <person name="Till H."/>
            <person name="Bargiela R."/>
            <person name="Campoy C."/>
            <person name="Segura M.T."/>
            <person name="Richter M."/>
            <person name="von Bergen M."/>
            <person name="Seifert J."/>
            <person name="Suarez A."/>
        </authorList>
    </citation>
    <scope>NUCLEOTIDE SEQUENCE</scope>
</reference>
<dbReference type="PROSITE" id="PS60002">
    <property type="entry name" value="PHOSPHOKETOLASE_1"/>
    <property type="match status" value="1"/>
</dbReference>
<gene>
    <name evidence="2" type="ORF">OBE_08255</name>
</gene>
<dbReference type="PANTHER" id="PTHR31273:SF0">
    <property type="entry name" value="PHOSPHOKETOLASE-RELATED"/>
    <property type="match status" value="1"/>
</dbReference>
<dbReference type="PANTHER" id="PTHR31273">
    <property type="entry name" value="PHOSPHOKETOLASE-RELATED"/>
    <property type="match status" value="1"/>
</dbReference>
<name>K1SMK6_9ZZZZ</name>